<reference evidence="1 2" key="1">
    <citation type="submission" date="2018-03" db="EMBL/GenBank/DDBJ databases">
        <title>Genomic Encyclopedia of Archaeal and Bacterial Type Strains, Phase II (KMG-II): from individual species to whole genera.</title>
        <authorList>
            <person name="Goeker M."/>
        </authorList>
    </citation>
    <scope>NUCLEOTIDE SEQUENCE [LARGE SCALE GENOMIC DNA]</scope>
    <source>
        <strain evidence="1 2">DSM 45348</strain>
    </source>
</reference>
<keyword evidence="2" id="KW-1185">Reference proteome</keyword>
<evidence type="ECO:0000313" key="1">
    <source>
        <dbReference type="EMBL" id="PRY31889.1"/>
    </source>
</evidence>
<sequence>MSAREPTLRERTRRAVQREIAEAALGLFVERG</sequence>
<dbReference type="EMBL" id="PVZG01000002">
    <property type="protein sequence ID" value="PRY31889.1"/>
    <property type="molecule type" value="Genomic_DNA"/>
</dbReference>
<proteinExistence type="predicted"/>
<protein>
    <submittedName>
        <fullName evidence="1">Uncharacterized protein</fullName>
    </submittedName>
</protein>
<gene>
    <name evidence="1" type="ORF">CLV70_102100</name>
</gene>
<dbReference type="AlphaFoldDB" id="A0A2T0SEP8"/>
<dbReference type="Proteomes" id="UP000239209">
    <property type="component" value="Unassembled WGS sequence"/>
</dbReference>
<comment type="caution">
    <text evidence="1">The sequence shown here is derived from an EMBL/GenBank/DDBJ whole genome shotgun (WGS) entry which is preliminary data.</text>
</comment>
<name>A0A2T0SEP8_9ACTN</name>
<accession>A0A2T0SEP8</accession>
<evidence type="ECO:0000313" key="2">
    <source>
        <dbReference type="Proteomes" id="UP000239209"/>
    </source>
</evidence>
<dbReference type="Gene3D" id="1.10.357.10">
    <property type="entry name" value="Tetracycline Repressor, domain 2"/>
    <property type="match status" value="1"/>
</dbReference>
<organism evidence="1 2">
    <name type="scientific">Pseudosporangium ferrugineum</name>
    <dbReference type="NCBI Taxonomy" id="439699"/>
    <lineage>
        <taxon>Bacteria</taxon>
        <taxon>Bacillati</taxon>
        <taxon>Actinomycetota</taxon>
        <taxon>Actinomycetes</taxon>
        <taxon>Micromonosporales</taxon>
        <taxon>Micromonosporaceae</taxon>
        <taxon>Pseudosporangium</taxon>
    </lineage>
</organism>